<accession>A0ABQ7GIA0</accession>
<evidence type="ECO:0000313" key="3">
    <source>
        <dbReference type="Proteomes" id="UP000815325"/>
    </source>
</evidence>
<keyword evidence="3" id="KW-1185">Reference proteome</keyword>
<name>A0ABQ7GIA0_DUNSA</name>
<proteinExistence type="predicted"/>
<feature type="compositionally biased region" description="Polar residues" evidence="1">
    <location>
        <begin position="41"/>
        <end position="57"/>
    </location>
</feature>
<dbReference type="EMBL" id="MU069762">
    <property type="protein sequence ID" value="KAF5834350.1"/>
    <property type="molecule type" value="Genomic_DNA"/>
</dbReference>
<gene>
    <name evidence="2" type="ORF">DUNSADRAFT_9013</name>
</gene>
<organism evidence="2 3">
    <name type="scientific">Dunaliella salina</name>
    <name type="common">Green alga</name>
    <name type="synonym">Protococcus salinus</name>
    <dbReference type="NCBI Taxonomy" id="3046"/>
    <lineage>
        <taxon>Eukaryota</taxon>
        <taxon>Viridiplantae</taxon>
        <taxon>Chlorophyta</taxon>
        <taxon>core chlorophytes</taxon>
        <taxon>Chlorophyceae</taxon>
        <taxon>CS clade</taxon>
        <taxon>Chlamydomonadales</taxon>
        <taxon>Dunaliellaceae</taxon>
        <taxon>Dunaliella</taxon>
    </lineage>
</organism>
<protein>
    <recommendedName>
        <fullName evidence="4">Encoded protein</fullName>
    </recommendedName>
</protein>
<feature type="region of interest" description="Disordered" evidence="1">
    <location>
        <begin position="36"/>
        <end position="57"/>
    </location>
</feature>
<reference evidence="2" key="1">
    <citation type="submission" date="2017-08" db="EMBL/GenBank/DDBJ databases">
        <authorList>
            <person name="Polle J.E."/>
            <person name="Barry K."/>
            <person name="Cushman J."/>
            <person name="Schmutz J."/>
            <person name="Tran D."/>
            <person name="Hathwaick L.T."/>
            <person name="Yim W.C."/>
            <person name="Jenkins J."/>
            <person name="Mckie-Krisberg Z.M."/>
            <person name="Prochnik S."/>
            <person name="Lindquist E."/>
            <person name="Dockter R.B."/>
            <person name="Adam C."/>
            <person name="Molina H."/>
            <person name="Bunkerborg J."/>
            <person name="Jin E."/>
            <person name="Buchheim M."/>
            <person name="Magnuson J."/>
        </authorList>
    </citation>
    <scope>NUCLEOTIDE SEQUENCE</scope>
    <source>
        <strain evidence="2">CCAP 19/18</strain>
    </source>
</reference>
<comment type="caution">
    <text evidence="2">The sequence shown here is derived from an EMBL/GenBank/DDBJ whole genome shotgun (WGS) entry which is preliminary data.</text>
</comment>
<sequence>MSRAKAQQQHALRHAALTGAPVQVFQQLLKPQQLKPEARRTSSFSKLTGWKSSKASSTPTCELDFIYEDDGGGTILHYLCCGTSMWHLLNETTSGPGT</sequence>
<dbReference type="Proteomes" id="UP000815325">
    <property type="component" value="Unassembled WGS sequence"/>
</dbReference>
<evidence type="ECO:0008006" key="4">
    <source>
        <dbReference type="Google" id="ProtNLM"/>
    </source>
</evidence>
<evidence type="ECO:0000313" key="2">
    <source>
        <dbReference type="EMBL" id="KAF5834350.1"/>
    </source>
</evidence>
<evidence type="ECO:0000256" key="1">
    <source>
        <dbReference type="SAM" id="MobiDB-lite"/>
    </source>
</evidence>